<dbReference type="Proteomes" id="UP001299409">
    <property type="component" value="Unassembled WGS sequence"/>
</dbReference>
<dbReference type="SUPFAM" id="SSF55031">
    <property type="entry name" value="Bacterial exopeptidase dimerisation domain"/>
    <property type="match status" value="1"/>
</dbReference>
<dbReference type="InterPro" id="IPR011650">
    <property type="entry name" value="Peptidase_M20_dimer"/>
</dbReference>
<proteinExistence type="predicted"/>
<dbReference type="InterPro" id="IPR017439">
    <property type="entry name" value="Amidohydrolase"/>
</dbReference>
<dbReference type="NCBIfam" id="TIGR01891">
    <property type="entry name" value="amidohydrolases"/>
    <property type="match status" value="1"/>
</dbReference>
<accession>A0ABS8CYT3</accession>
<gene>
    <name evidence="2" type="ORF">LIP50_10535</name>
</gene>
<dbReference type="Gene3D" id="3.30.70.360">
    <property type="match status" value="1"/>
</dbReference>
<dbReference type="InterPro" id="IPR002933">
    <property type="entry name" value="Peptidase_M20"/>
</dbReference>
<protein>
    <submittedName>
        <fullName evidence="2">M20 family metallopeptidase</fullName>
    </submittedName>
</protein>
<dbReference type="SUPFAM" id="SSF53187">
    <property type="entry name" value="Zn-dependent exopeptidases"/>
    <property type="match status" value="1"/>
</dbReference>
<evidence type="ECO:0000313" key="2">
    <source>
        <dbReference type="EMBL" id="MCB5446641.1"/>
    </source>
</evidence>
<organism evidence="2 3">
    <name type="scientific">Intestinibacter bartlettii</name>
    <dbReference type="NCBI Taxonomy" id="261299"/>
    <lineage>
        <taxon>Bacteria</taxon>
        <taxon>Bacillati</taxon>
        <taxon>Bacillota</taxon>
        <taxon>Clostridia</taxon>
        <taxon>Peptostreptococcales</taxon>
        <taxon>Peptostreptococcaceae</taxon>
        <taxon>Intestinibacter</taxon>
    </lineage>
</organism>
<dbReference type="EMBL" id="JAJBMB010000010">
    <property type="protein sequence ID" value="MCB5446641.1"/>
    <property type="molecule type" value="Genomic_DNA"/>
</dbReference>
<evidence type="ECO:0000259" key="1">
    <source>
        <dbReference type="Pfam" id="PF07687"/>
    </source>
</evidence>
<dbReference type="InterPro" id="IPR036264">
    <property type="entry name" value="Bact_exopeptidase_dim_dom"/>
</dbReference>
<evidence type="ECO:0000313" key="3">
    <source>
        <dbReference type="Proteomes" id="UP001299409"/>
    </source>
</evidence>
<dbReference type="PANTHER" id="PTHR11014">
    <property type="entry name" value="PEPTIDASE M20 FAMILY MEMBER"/>
    <property type="match status" value="1"/>
</dbReference>
<name>A0ABS8CYT3_9FIRM</name>
<dbReference type="Pfam" id="PF01546">
    <property type="entry name" value="Peptidase_M20"/>
    <property type="match status" value="1"/>
</dbReference>
<dbReference type="Gene3D" id="3.40.630.10">
    <property type="entry name" value="Zn peptidases"/>
    <property type="match status" value="1"/>
</dbReference>
<feature type="domain" description="Peptidase M20 dimerisation" evidence="1">
    <location>
        <begin position="186"/>
        <end position="281"/>
    </location>
</feature>
<sequence length="385" mass="43353">MFIDSDDIKKVIPEVVKIRRHIHMYPEISEQEYETSKYIKKCLDEIGLEAKIIGDTGVVAMLMNNPEYPTVGLRAEMDALPIEEETNLEFKSKNKGVMHACSHDGIVATALGVTRLLYEHKDELKCNVKFIFEPAEEVGKGAKKLIAEKVLENPKVDKMVIFHYANSEPIGMEIQKSVSTATLGRVGIEIIGKSSHWGEPEKGINAISVSAKAIDSIDKINIDLKEKMQFVLGMGTINGGVKNNIMAENVKLEGTLRTFCEENFEYVLTYLQDRMKEIEEETNATIKVTLISHLPALINNPDLVKMGSEVGKEIFGDRFVLGEKPFLAGDNAAYYFRLVPGVRMVFFAEEENEQNWPLHNGKFDFNEDIFPYAVCTLYNLISTMD</sequence>
<reference evidence="2 3" key="1">
    <citation type="submission" date="2021-10" db="EMBL/GenBank/DDBJ databases">
        <title>Collection of gut derived symbiotic bacterial strains cultured from healthy donors.</title>
        <authorList>
            <person name="Lin H."/>
            <person name="Littmann E."/>
            <person name="Claire K."/>
            <person name="Pamer E."/>
        </authorList>
    </citation>
    <scope>NUCLEOTIDE SEQUENCE [LARGE SCALE GENOMIC DNA]</scope>
    <source>
        <strain evidence="2 3">MSK.17.68</strain>
    </source>
</reference>
<dbReference type="PIRSF" id="PIRSF005962">
    <property type="entry name" value="Pept_M20D_amidohydro"/>
    <property type="match status" value="1"/>
</dbReference>
<dbReference type="Pfam" id="PF07687">
    <property type="entry name" value="M20_dimer"/>
    <property type="match status" value="1"/>
</dbReference>
<dbReference type="PANTHER" id="PTHR11014:SF63">
    <property type="entry name" value="METALLOPEPTIDASE, PUTATIVE (AFU_ORTHOLOGUE AFUA_6G09600)-RELATED"/>
    <property type="match status" value="1"/>
</dbReference>
<keyword evidence="3" id="KW-1185">Reference proteome</keyword>
<dbReference type="CDD" id="cd03886">
    <property type="entry name" value="M20_Acy1"/>
    <property type="match status" value="1"/>
</dbReference>
<dbReference type="RefSeq" id="WP_226914971.1">
    <property type="nucleotide sequence ID" value="NZ_BAABXU010000001.1"/>
</dbReference>
<comment type="caution">
    <text evidence="2">The sequence shown here is derived from an EMBL/GenBank/DDBJ whole genome shotgun (WGS) entry which is preliminary data.</text>
</comment>